<feature type="region of interest" description="Disordered" evidence="1">
    <location>
        <begin position="69"/>
        <end position="266"/>
    </location>
</feature>
<dbReference type="EMBL" id="CAJPDQ010000028">
    <property type="protein sequence ID" value="CAF9927915.1"/>
    <property type="molecule type" value="Genomic_DNA"/>
</dbReference>
<feature type="signal peptide" evidence="2">
    <location>
        <begin position="1"/>
        <end position="19"/>
    </location>
</feature>
<evidence type="ECO:0000256" key="1">
    <source>
        <dbReference type="SAM" id="MobiDB-lite"/>
    </source>
</evidence>
<keyword evidence="2" id="KW-0732">Signal</keyword>
<dbReference type="AlphaFoldDB" id="A0A8H3FQ51"/>
<evidence type="ECO:0000313" key="3">
    <source>
        <dbReference type="EMBL" id="CAF9927915.1"/>
    </source>
</evidence>
<name>A0A8H3FQ51_9LECA</name>
<feature type="compositionally biased region" description="Polar residues" evidence="1">
    <location>
        <begin position="166"/>
        <end position="181"/>
    </location>
</feature>
<evidence type="ECO:0000313" key="4">
    <source>
        <dbReference type="Proteomes" id="UP000664169"/>
    </source>
</evidence>
<gene>
    <name evidence="3" type="ORF">GOMPHAMPRED_004546</name>
</gene>
<comment type="caution">
    <text evidence="3">The sequence shown here is derived from an EMBL/GenBank/DDBJ whole genome shotgun (WGS) entry which is preliminary data.</text>
</comment>
<feature type="compositionally biased region" description="Low complexity" evidence="1">
    <location>
        <begin position="255"/>
        <end position="266"/>
    </location>
</feature>
<feature type="chain" id="PRO_5034524866" evidence="2">
    <location>
        <begin position="20"/>
        <end position="266"/>
    </location>
</feature>
<dbReference type="Proteomes" id="UP000664169">
    <property type="component" value="Unassembled WGS sequence"/>
</dbReference>
<evidence type="ECO:0000256" key="2">
    <source>
        <dbReference type="SAM" id="SignalP"/>
    </source>
</evidence>
<proteinExistence type="predicted"/>
<accession>A0A8H3FQ51</accession>
<reference evidence="3" key="1">
    <citation type="submission" date="2021-03" db="EMBL/GenBank/DDBJ databases">
        <authorList>
            <person name="Tagirdzhanova G."/>
        </authorList>
    </citation>
    <scope>NUCLEOTIDE SEQUENCE</scope>
</reference>
<protein>
    <submittedName>
        <fullName evidence="3">Uncharacterized protein</fullName>
    </submittedName>
</protein>
<keyword evidence="4" id="KW-1185">Reference proteome</keyword>
<feature type="compositionally biased region" description="Polar residues" evidence="1">
    <location>
        <begin position="70"/>
        <end position="92"/>
    </location>
</feature>
<sequence length="266" mass="28277">MKLLAFFAAIASAASFVNSQTILAGNPQLPYQPYHHFSILSRAATSAHTLLPRGLRSKLTSCFGSLCGGRSTTSSDQSTRGSGYTQTPTADTITRDPSMDHGPAQPFSFRPPHSALQNISPRPQAIPSAPRIFRSSTDTPTTPTHPQPIPGTSRVFRPAAVRPASSGLSQSSDTLQGSASHHQVVAGRRGSLNRVWSRPTSPPRPPPGQRLHVYRGSIPPSLRPVSSRRAGVPLIRAHRPSETSVTEIHLPEEVGSSSSSGGPHAE</sequence>
<organism evidence="3 4">
    <name type="scientific">Gomphillus americanus</name>
    <dbReference type="NCBI Taxonomy" id="1940652"/>
    <lineage>
        <taxon>Eukaryota</taxon>
        <taxon>Fungi</taxon>
        <taxon>Dikarya</taxon>
        <taxon>Ascomycota</taxon>
        <taxon>Pezizomycotina</taxon>
        <taxon>Lecanoromycetes</taxon>
        <taxon>OSLEUM clade</taxon>
        <taxon>Ostropomycetidae</taxon>
        <taxon>Ostropales</taxon>
        <taxon>Graphidaceae</taxon>
        <taxon>Gomphilloideae</taxon>
        <taxon>Gomphillus</taxon>
    </lineage>
</organism>